<dbReference type="EMBL" id="CP058214">
    <property type="protein sequence ID" value="QPC44338.1"/>
    <property type="molecule type" value="Genomic_DNA"/>
</dbReference>
<dbReference type="GO" id="GO:0003700">
    <property type="term" value="F:DNA-binding transcription factor activity"/>
    <property type="evidence" value="ECO:0007669"/>
    <property type="project" value="InterPro"/>
</dbReference>
<protein>
    <submittedName>
        <fullName evidence="6">LysR family transcriptional regulator</fullName>
    </submittedName>
</protein>
<evidence type="ECO:0000313" key="6">
    <source>
        <dbReference type="EMBL" id="QPC44338.1"/>
    </source>
</evidence>
<dbReference type="InterPro" id="IPR000847">
    <property type="entry name" value="LysR_HTH_N"/>
</dbReference>
<dbReference type="PANTHER" id="PTHR30126">
    <property type="entry name" value="HTH-TYPE TRANSCRIPTIONAL REGULATOR"/>
    <property type="match status" value="1"/>
</dbReference>
<comment type="similarity">
    <text evidence="1">Belongs to the LysR transcriptional regulatory family.</text>
</comment>
<keyword evidence="4" id="KW-0804">Transcription</keyword>
<sequence length="304" mass="34129">MMKNISIRKMWVFICAVEAGNFTEGARRANISQPAAVSIIGEIEDTVGEPLFERSGKTRRARLTPRGDEVYETFVRTLAVYERALDTICAGKQKRRAQKILIQSPYVASVSALWLRKMTDRQADTPLSIRSAGWREIVSAIESRDECMALIDGDVRPKNSEYIAIGNVETVFVIPETSSYFNADLDEMPWEDVPADTLVYSDICPSALERTYRTLRRAQNCSNAFIEVNCASILKNFCQKTGLPAIGPRNLVDFFGDGLRVRSVPFAYSKPFVPVGLSVPHGNQMRTKVAGRNIENVFENHFYV</sequence>
<gene>
    <name evidence="6" type="ORF">HW532_17510</name>
</gene>
<reference evidence="6 7" key="1">
    <citation type="submission" date="2020-06" db="EMBL/GenBank/DDBJ databases">
        <title>Genome sequence of 2 isolates from Red Sea Mangroves.</title>
        <authorList>
            <person name="Sefrji F."/>
            <person name="Michoud G."/>
            <person name="Merlino G."/>
            <person name="Daffonchio D."/>
        </authorList>
    </citation>
    <scope>NUCLEOTIDE SEQUENCE [LARGE SCALE GENOMIC DNA]</scope>
    <source>
        <strain evidence="6 7">R1DC25</strain>
    </source>
</reference>
<dbReference type="SUPFAM" id="SSF53850">
    <property type="entry name" value="Periplasmic binding protein-like II"/>
    <property type="match status" value="1"/>
</dbReference>
<proteinExistence type="inferred from homology"/>
<evidence type="ECO:0000256" key="4">
    <source>
        <dbReference type="ARBA" id="ARBA00023163"/>
    </source>
</evidence>
<evidence type="ECO:0000259" key="5">
    <source>
        <dbReference type="PROSITE" id="PS50931"/>
    </source>
</evidence>
<keyword evidence="2" id="KW-0805">Transcription regulation</keyword>
<dbReference type="Pfam" id="PF00126">
    <property type="entry name" value="HTH_1"/>
    <property type="match status" value="1"/>
</dbReference>
<dbReference type="SUPFAM" id="SSF46785">
    <property type="entry name" value="Winged helix' DNA-binding domain"/>
    <property type="match status" value="1"/>
</dbReference>
<evidence type="ECO:0000256" key="2">
    <source>
        <dbReference type="ARBA" id="ARBA00023015"/>
    </source>
</evidence>
<dbReference type="GO" id="GO:0000976">
    <property type="term" value="F:transcription cis-regulatory region binding"/>
    <property type="evidence" value="ECO:0007669"/>
    <property type="project" value="TreeGrafter"/>
</dbReference>
<evidence type="ECO:0000256" key="1">
    <source>
        <dbReference type="ARBA" id="ARBA00009437"/>
    </source>
</evidence>
<dbReference type="PANTHER" id="PTHR30126:SF40">
    <property type="entry name" value="HTH-TYPE TRANSCRIPTIONAL REGULATOR GLTR"/>
    <property type="match status" value="1"/>
</dbReference>
<evidence type="ECO:0000313" key="7">
    <source>
        <dbReference type="Proteomes" id="UP000593594"/>
    </source>
</evidence>
<dbReference type="KEGG" id="kmn:HW532_17510"/>
<dbReference type="Proteomes" id="UP000593594">
    <property type="component" value="Chromosome"/>
</dbReference>
<dbReference type="InterPro" id="IPR036388">
    <property type="entry name" value="WH-like_DNA-bd_sf"/>
</dbReference>
<organism evidence="6 7">
    <name type="scientific">Kaustia mangrovi</name>
    <dbReference type="NCBI Taxonomy" id="2593653"/>
    <lineage>
        <taxon>Bacteria</taxon>
        <taxon>Pseudomonadati</taxon>
        <taxon>Pseudomonadota</taxon>
        <taxon>Alphaproteobacteria</taxon>
        <taxon>Hyphomicrobiales</taxon>
        <taxon>Parvibaculaceae</taxon>
        <taxon>Kaustia</taxon>
    </lineage>
</organism>
<name>A0A7S8HDI9_9HYPH</name>
<dbReference type="PROSITE" id="PS50931">
    <property type="entry name" value="HTH_LYSR"/>
    <property type="match status" value="1"/>
</dbReference>
<keyword evidence="3" id="KW-0238">DNA-binding</keyword>
<dbReference type="AlphaFoldDB" id="A0A7S8HDI9"/>
<accession>A0A7S8HDI9</accession>
<feature type="domain" description="HTH lysR-type" evidence="5">
    <location>
        <begin position="5"/>
        <end position="64"/>
    </location>
</feature>
<dbReference type="InterPro" id="IPR036390">
    <property type="entry name" value="WH_DNA-bd_sf"/>
</dbReference>
<dbReference type="Gene3D" id="1.10.10.10">
    <property type="entry name" value="Winged helix-like DNA-binding domain superfamily/Winged helix DNA-binding domain"/>
    <property type="match status" value="1"/>
</dbReference>
<keyword evidence="7" id="KW-1185">Reference proteome</keyword>
<evidence type="ECO:0000256" key="3">
    <source>
        <dbReference type="ARBA" id="ARBA00023125"/>
    </source>
</evidence>